<evidence type="ECO:0000313" key="2">
    <source>
        <dbReference type="EMBL" id="MBX70157.1"/>
    </source>
</evidence>
<reference evidence="2" key="1">
    <citation type="submission" date="2018-02" db="EMBL/GenBank/DDBJ databases">
        <title>Rhizophora mucronata_Transcriptome.</title>
        <authorList>
            <person name="Meera S.P."/>
            <person name="Sreeshan A."/>
            <person name="Augustine A."/>
        </authorList>
    </citation>
    <scope>NUCLEOTIDE SEQUENCE</scope>
    <source>
        <tissue evidence="2">Leaf</tissue>
    </source>
</reference>
<name>A0A2P2QT61_RHIMU</name>
<organism evidence="2">
    <name type="scientific">Rhizophora mucronata</name>
    <name type="common">Asiatic mangrove</name>
    <dbReference type="NCBI Taxonomy" id="61149"/>
    <lineage>
        <taxon>Eukaryota</taxon>
        <taxon>Viridiplantae</taxon>
        <taxon>Streptophyta</taxon>
        <taxon>Embryophyta</taxon>
        <taxon>Tracheophyta</taxon>
        <taxon>Spermatophyta</taxon>
        <taxon>Magnoliopsida</taxon>
        <taxon>eudicotyledons</taxon>
        <taxon>Gunneridae</taxon>
        <taxon>Pentapetalae</taxon>
        <taxon>rosids</taxon>
        <taxon>fabids</taxon>
        <taxon>Malpighiales</taxon>
        <taxon>Rhizophoraceae</taxon>
        <taxon>Rhizophora</taxon>
    </lineage>
</organism>
<dbReference type="EMBL" id="GGEC01089673">
    <property type="protein sequence ID" value="MBX70157.1"/>
    <property type="molecule type" value="Transcribed_RNA"/>
</dbReference>
<protein>
    <submittedName>
        <fullName evidence="2">Uncharacterized protein</fullName>
    </submittedName>
</protein>
<dbReference type="AlphaFoldDB" id="A0A2P2QT61"/>
<feature type="transmembrane region" description="Helical" evidence="1">
    <location>
        <begin position="7"/>
        <end position="31"/>
    </location>
</feature>
<accession>A0A2P2QT61</accession>
<proteinExistence type="predicted"/>
<keyword evidence="1" id="KW-1133">Transmembrane helix</keyword>
<keyword evidence="1" id="KW-0812">Transmembrane</keyword>
<feature type="transmembrane region" description="Helical" evidence="1">
    <location>
        <begin position="43"/>
        <end position="66"/>
    </location>
</feature>
<sequence length="79" mass="8772">MHLSALYFIVNTNLLPTILFSGISMIFHLSFLTTAPITSKTAAFHFGFCKALFVSLGTCNLSLLVIKIQNCGDNLKYER</sequence>
<evidence type="ECO:0000256" key="1">
    <source>
        <dbReference type="SAM" id="Phobius"/>
    </source>
</evidence>
<keyword evidence="1" id="KW-0472">Membrane</keyword>